<dbReference type="InterPro" id="IPR005532">
    <property type="entry name" value="SUMF_dom"/>
</dbReference>
<proteinExistence type="predicted"/>
<dbReference type="Pfam" id="PF03781">
    <property type="entry name" value="FGE-sulfatase"/>
    <property type="match status" value="1"/>
</dbReference>
<dbReference type="GO" id="GO:0120147">
    <property type="term" value="F:formylglycine-generating oxidase activity"/>
    <property type="evidence" value="ECO:0007669"/>
    <property type="project" value="TreeGrafter"/>
</dbReference>
<keyword evidence="1" id="KW-0732">Signal</keyword>
<dbReference type="InterPro" id="IPR016187">
    <property type="entry name" value="CTDL_fold"/>
</dbReference>
<accession>A0A1G5SEH5</accession>
<feature type="domain" description="Sulfatase-modifying factor enzyme-like" evidence="2">
    <location>
        <begin position="40"/>
        <end position="333"/>
    </location>
</feature>
<evidence type="ECO:0000259" key="2">
    <source>
        <dbReference type="Pfam" id="PF03781"/>
    </source>
</evidence>
<dbReference type="AlphaFoldDB" id="A0A1G5SEH5"/>
<dbReference type="RefSeq" id="WP_218121035.1">
    <property type="nucleotide sequence ID" value="NZ_FMWO01000046.1"/>
</dbReference>
<dbReference type="EMBL" id="FMWO01000046">
    <property type="protein sequence ID" value="SCZ85522.1"/>
    <property type="molecule type" value="Genomic_DNA"/>
</dbReference>
<dbReference type="InterPro" id="IPR042095">
    <property type="entry name" value="SUMF_sf"/>
</dbReference>
<evidence type="ECO:0000256" key="1">
    <source>
        <dbReference type="SAM" id="SignalP"/>
    </source>
</evidence>
<evidence type="ECO:0000313" key="4">
    <source>
        <dbReference type="Proteomes" id="UP000198729"/>
    </source>
</evidence>
<feature type="signal peptide" evidence="1">
    <location>
        <begin position="1"/>
        <end position="23"/>
    </location>
</feature>
<protein>
    <submittedName>
        <fullName evidence="3">Sulphatase-modifying factor protein</fullName>
    </submittedName>
</protein>
<organism evidence="3 4">
    <name type="scientific">Nitrosomonas mobilis</name>
    <dbReference type="NCBI Taxonomy" id="51642"/>
    <lineage>
        <taxon>Bacteria</taxon>
        <taxon>Pseudomonadati</taxon>
        <taxon>Pseudomonadota</taxon>
        <taxon>Betaproteobacteria</taxon>
        <taxon>Nitrosomonadales</taxon>
        <taxon>Nitrosomonadaceae</taxon>
        <taxon>Nitrosomonas</taxon>
    </lineage>
</organism>
<dbReference type="Gene3D" id="3.90.1580.10">
    <property type="entry name" value="paralog of FGE (formylglycine-generating enzyme)"/>
    <property type="match status" value="1"/>
</dbReference>
<dbReference type="SUPFAM" id="SSF56436">
    <property type="entry name" value="C-type lectin-like"/>
    <property type="match status" value="1"/>
</dbReference>
<gene>
    <name evidence="3" type="ORF">NSMM_390007</name>
</gene>
<sequence length="338" mass="38008">MRYLLAAALVCVLTLMISASILADEQGSPSAAIENSLGMKFVLVPAGEFEMGSDESPDVLSKDYPQYERGRVQELEDEAPVHRVRITQPFYLGQFEVTVGQFRKFLEASGYILESVADGTGGYGYNANYDPTKSDSGDAFEGRDPKYSWRNPGFVQGDNHPVLNVTWNDAVALAKWLSEKEGVKYRLPTEAEWEYASRAGTHTRYASGDNPESLIKIANIFDSDAKEDWPRWTQFALSGHDSFAFTSPVGSFAPNAWGLYDMHGNVWEWVSDWYANDYYAKSPVDDPQGPADGIARVRRGGSWHTWSLYARSSYRNWLSPNSRYILVGMRLVREVSER</sequence>
<dbReference type="PANTHER" id="PTHR23150">
    <property type="entry name" value="SULFATASE MODIFYING FACTOR 1, 2"/>
    <property type="match status" value="1"/>
</dbReference>
<dbReference type="InterPro" id="IPR051043">
    <property type="entry name" value="Sulfatase_Mod_Factor_Kinase"/>
</dbReference>
<dbReference type="STRING" id="51642.NSMM_390007"/>
<reference evidence="3 4" key="1">
    <citation type="submission" date="2016-10" db="EMBL/GenBank/DDBJ databases">
        <authorList>
            <person name="de Groot N.N."/>
        </authorList>
    </citation>
    <scope>NUCLEOTIDE SEQUENCE [LARGE SCALE GENOMIC DNA]</scope>
    <source>
        <strain evidence="3">1</strain>
    </source>
</reference>
<dbReference type="PANTHER" id="PTHR23150:SF19">
    <property type="entry name" value="FORMYLGLYCINE-GENERATING ENZYME"/>
    <property type="match status" value="1"/>
</dbReference>
<keyword evidence="4" id="KW-1185">Reference proteome</keyword>
<evidence type="ECO:0000313" key="3">
    <source>
        <dbReference type="EMBL" id="SCZ85522.1"/>
    </source>
</evidence>
<feature type="chain" id="PRO_5011591204" evidence="1">
    <location>
        <begin position="24"/>
        <end position="338"/>
    </location>
</feature>
<name>A0A1G5SEH5_9PROT</name>
<dbReference type="Proteomes" id="UP000198729">
    <property type="component" value="Unassembled WGS sequence"/>
</dbReference>